<dbReference type="PANTHER" id="PTHR30313:SF2">
    <property type="entry name" value="DNA PRIMASE"/>
    <property type="match status" value="1"/>
</dbReference>
<keyword evidence="4 12" id="KW-0548">Nucleotidyltransferase</keyword>
<keyword evidence="9" id="KW-0460">Magnesium</keyword>
<evidence type="ECO:0000256" key="7">
    <source>
        <dbReference type="ARBA" id="ARBA00022771"/>
    </source>
</evidence>
<dbReference type="InterPro" id="IPR002694">
    <property type="entry name" value="Znf_CHC2"/>
</dbReference>
<dbReference type="Gene3D" id="3.90.580.10">
    <property type="entry name" value="Zinc finger, CHC2-type domain"/>
    <property type="match status" value="1"/>
</dbReference>
<dbReference type="PROSITE" id="PS50880">
    <property type="entry name" value="TOPRIM"/>
    <property type="match status" value="1"/>
</dbReference>
<keyword evidence="5 12" id="KW-0235">DNA replication</keyword>
<name>A0ABN3Z4B4_THEM3</name>
<dbReference type="EC" id="2.7.7.101" evidence="12"/>
<dbReference type="InterPro" id="IPR034151">
    <property type="entry name" value="TOPRIM_DnaG_bac"/>
</dbReference>
<keyword evidence="10 12" id="KW-0238">DNA-binding</keyword>
<dbReference type="InterPro" id="IPR013264">
    <property type="entry name" value="DNAG_N"/>
</dbReference>
<evidence type="ECO:0000256" key="5">
    <source>
        <dbReference type="ARBA" id="ARBA00022705"/>
    </source>
</evidence>
<evidence type="ECO:0000256" key="6">
    <source>
        <dbReference type="ARBA" id="ARBA00022723"/>
    </source>
</evidence>
<dbReference type="NCBIfam" id="TIGR01391">
    <property type="entry name" value="dnaG"/>
    <property type="match status" value="1"/>
</dbReference>
<dbReference type="SMART" id="SM00400">
    <property type="entry name" value="ZnF_CHCC"/>
    <property type="match status" value="1"/>
</dbReference>
<protein>
    <recommendedName>
        <fullName evidence="12 13">DNA primase</fullName>
        <ecNumber evidence="12">2.7.7.101</ecNumber>
    </recommendedName>
</protein>
<evidence type="ECO:0000256" key="12">
    <source>
        <dbReference type="HAMAP-Rule" id="MF_00974"/>
    </source>
</evidence>
<accession>A0ABN3Z4B4</accession>
<dbReference type="Pfam" id="PF13155">
    <property type="entry name" value="Toprim_2"/>
    <property type="match status" value="1"/>
</dbReference>
<feature type="zinc finger region" description="CHC2-type" evidence="12">
    <location>
        <begin position="38"/>
        <end position="62"/>
    </location>
</feature>
<proteinExistence type="inferred from homology"/>
<reference evidence="15 16" key="1">
    <citation type="submission" date="2010-05" db="EMBL/GenBank/DDBJ databases">
        <title>Complete sequence of Thermoanaerobacter mathranii subsp. mathranii mathranii str. A3.</title>
        <authorList>
            <consortium name="US DOE Joint Genome Institute"/>
            <person name="Lucas S."/>
            <person name="Copeland A."/>
            <person name="Lapidus A."/>
            <person name="Cheng J.-F."/>
            <person name="Bruce D."/>
            <person name="Goodwin L."/>
            <person name="Pitluck S."/>
            <person name="Held B."/>
            <person name="Detter J.C."/>
            <person name="Han C."/>
            <person name="Tapia R."/>
            <person name="Land M."/>
            <person name="Hauser L."/>
            <person name="Kyrpides N."/>
            <person name="Mikhailova N."/>
            <person name="Zhou J."/>
            <person name="Hemme C."/>
            <person name="Woyke T."/>
        </authorList>
    </citation>
    <scope>NUCLEOTIDE SEQUENCE [LARGE SCALE GENOMIC DNA]</scope>
    <source>
        <strain evidence="15 16">A3</strain>
    </source>
</reference>
<evidence type="ECO:0000256" key="8">
    <source>
        <dbReference type="ARBA" id="ARBA00022833"/>
    </source>
</evidence>
<dbReference type="Gene3D" id="3.40.1360.10">
    <property type="match status" value="1"/>
</dbReference>
<dbReference type="EMBL" id="CP002032">
    <property type="protein sequence ID" value="ADH61264.1"/>
    <property type="molecule type" value="Genomic_DNA"/>
</dbReference>
<evidence type="ECO:0000313" key="16">
    <source>
        <dbReference type="Proteomes" id="UP000002064"/>
    </source>
</evidence>
<dbReference type="InterPro" id="IPR036977">
    <property type="entry name" value="DNA_primase_Znf_CHC2"/>
</dbReference>
<comment type="function">
    <text evidence="12 13">RNA polymerase that catalyzes the synthesis of short RNA molecules used as primers for DNA polymerase during DNA replication.</text>
</comment>
<dbReference type="Gene3D" id="3.90.980.10">
    <property type="entry name" value="DNA primase, catalytic core, N-terminal domain"/>
    <property type="match status" value="1"/>
</dbReference>
<dbReference type="InterPro" id="IPR050219">
    <property type="entry name" value="DnaG_primase"/>
</dbReference>
<dbReference type="InterPro" id="IPR037068">
    <property type="entry name" value="DNA_primase_core_N_sf"/>
</dbReference>
<keyword evidence="16" id="KW-1185">Reference proteome</keyword>
<dbReference type="InterPro" id="IPR006295">
    <property type="entry name" value="DNA_primase_DnaG"/>
</dbReference>
<keyword evidence="7 12" id="KW-0863">Zinc-finger</keyword>
<organism evidence="15 16">
    <name type="scientific">Thermoanaerobacter mathranii subsp. mathranii (strain DSM 11426 / CCUG 53645 / CIP 108742 / A3)</name>
    <dbReference type="NCBI Taxonomy" id="583358"/>
    <lineage>
        <taxon>Bacteria</taxon>
        <taxon>Bacillati</taxon>
        <taxon>Bacillota</taxon>
        <taxon>Clostridia</taxon>
        <taxon>Thermoanaerobacterales</taxon>
        <taxon>Thermoanaerobacteraceae</taxon>
        <taxon>Thermoanaerobacter</taxon>
    </lineage>
</organism>
<dbReference type="Pfam" id="PF10410">
    <property type="entry name" value="DnaB_bind"/>
    <property type="match status" value="1"/>
</dbReference>
<evidence type="ECO:0000256" key="1">
    <source>
        <dbReference type="ARBA" id="ARBA00022478"/>
    </source>
</evidence>
<dbReference type="Gene3D" id="1.10.860.10">
    <property type="entry name" value="DNAb Helicase, Chain A"/>
    <property type="match status" value="1"/>
</dbReference>
<comment type="subunit">
    <text evidence="12">Monomer. Interacts with DnaB.</text>
</comment>
<evidence type="ECO:0000256" key="11">
    <source>
        <dbReference type="ARBA" id="ARBA00023163"/>
    </source>
</evidence>
<comment type="catalytic activity">
    <reaction evidence="12">
        <text>ssDNA + n NTP = ssDNA/pppN(pN)n-1 hybrid + (n-1) diphosphate.</text>
        <dbReference type="EC" id="2.7.7.101"/>
    </reaction>
</comment>
<sequence length="601" mass="68926">MAYSREMIERVIEANDIIDVISEYVELKKAGKEFKGLCPFHREKTPSFMVSQEKQVYHCFGCNASGNVVTFIMDIENLTFKDAIEFLADRVGITLEEVELTEKEYQKKKLIGEICKVNKLAAVYFYNKLFSEEGRQALAYIRKRGLTEATIKKFGIGYSPPEGNGLLNFLKEKGYTESFLLKAGLLSQKNNRYYDRFRNRVMFPIIDLKGNVIGFGGRAIDDSLPKYLNTPETEVFKKGKTLFAINFAKKTQQDKFIIVEGYMDAISLHQAGIDCAVASLGTALTEDQAKLIKRYKRNVIIAYDADEAGVSAAIRGLDILDELNLNIKVLTIPEGKDPDEFIKKEGVEAFNQLIENAESLIEFKAKVYRKNLDLDNPQDRIVYVKKIAKDIANLSDEVKREVYISSVAKVAQIPENAVRTEVSRFVNRKIRKNQKNMYMAGNIRHNIYSSNKISPEKYLIALILYDNDLYKRIKETITPDMLENVKLRPVFEEIMSRLEVGEKVQINDIVYLLQEENLISEFNDIIKAFYESENITEQAADDIINKILINSLAVKRENIKRAINEAHMLGDIEKERQLLIELQNCEKEMLKIKNGQKERNP</sequence>
<dbReference type="HAMAP" id="MF_00974">
    <property type="entry name" value="DNA_primase_DnaG"/>
    <property type="match status" value="1"/>
</dbReference>
<dbReference type="InterPro" id="IPR016136">
    <property type="entry name" value="DNA_helicase_N/primase_C"/>
</dbReference>
<dbReference type="SUPFAM" id="SSF57783">
    <property type="entry name" value="Zinc beta-ribbon"/>
    <property type="match status" value="1"/>
</dbReference>
<dbReference type="Pfam" id="PF01807">
    <property type="entry name" value="Zn_ribbon_DnaG"/>
    <property type="match status" value="1"/>
</dbReference>
<dbReference type="SUPFAM" id="SSF48024">
    <property type="entry name" value="N-terminal domain of DnaB helicase"/>
    <property type="match status" value="1"/>
</dbReference>
<evidence type="ECO:0000256" key="2">
    <source>
        <dbReference type="ARBA" id="ARBA00022515"/>
    </source>
</evidence>
<keyword evidence="1 12" id="KW-0240">DNA-directed RNA polymerase</keyword>
<dbReference type="PANTHER" id="PTHR30313">
    <property type="entry name" value="DNA PRIMASE"/>
    <property type="match status" value="1"/>
</dbReference>
<keyword evidence="8 12" id="KW-0862">Zinc</keyword>
<dbReference type="PIRSF" id="PIRSF002811">
    <property type="entry name" value="DnaG"/>
    <property type="match status" value="1"/>
</dbReference>
<keyword evidence="3 12" id="KW-0808">Transferase</keyword>
<dbReference type="InterPro" id="IPR030846">
    <property type="entry name" value="DnaG_bac"/>
</dbReference>
<feature type="domain" description="Toprim" evidence="14">
    <location>
        <begin position="254"/>
        <end position="335"/>
    </location>
</feature>
<comment type="similarity">
    <text evidence="12 13">Belongs to the DnaG primase family.</text>
</comment>
<dbReference type="SMART" id="SM00493">
    <property type="entry name" value="TOPRIM"/>
    <property type="match status" value="1"/>
</dbReference>
<dbReference type="Pfam" id="PF08275">
    <property type="entry name" value="DNAG_N"/>
    <property type="match status" value="1"/>
</dbReference>
<dbReference type="Proteomes" id="UP000002064">
    <property type="component" value="Chromosome"/>
</dbReference>
<dbReference type="InterPro" id="IPR019475">
    <property type="entry name" value="DNA_primase_DnaB-bd"/>
</dbReference>
<evidence type="ECO:0000256" key="13">
    <source>
        <dbReference type="PIRNR" id="PIRNR002811"/>
    </source>
</evidence>
<dbReference type="InterPro" id="IPR036185">
    <property type="entry name" value="DNA_heli_DnaB-like_N_sf"/>
</dbReference>
<keyword evidence="2 12" id="KW-0639">Primosome</keyword>
<dbReference type="RefSeq" id="WP_013150539.1">
    <property type="nucleotide sequence ID" value="NC_014209.1"/>
</dbReference>
<keyword evidence="11 12" id="KW-0804">Transcription</keyword>
<evidence type="ECO:0000256" key="4">
    <source>
        <dbReference type="ARBA" id="ARBA00022695"/>
    </source>
</evidence>
<evidence type="ECO:0000256" key="9">
    <source>
        <dbReference type="ARBA" id="ARBA00022842"/>
    </source>
</evidence>
<dbReference type="SUPFAM" id="SSF56731">
    <property type="entry name" value="DNA primase core"/>
    <property type="match status" value="1"/>
</dbReference>
<gene>
    <name evidence="12" type="primary">dnaG</name>
    <name evidence="15" type="ordered locus">Tmath_1555</name>
</gene>
<evidence type="ECO:0000256" key="10">
    <source>
        <dbReference type="ARBA" id="ARBA00023125"/>
    </source>
</evidence>
<evidence type="ECO:0000313" key="15">
    <source>
        <dbReference type="EMBL" id="ADH61264.1"/>
    </source>
</evidence>
<dbReference type="CDD" id="cd03364">
    <property type="entry name" value="TOPRIM_DnaG_primases"/>
    <property type="match status" value="1"/>
</dbReference>
<keyword evidence="6 12" id="KW-0479">Metal-binding</keyword>
<evidence type="ECO:0000256" key="3">
    <source>
        <dbReference type="ARBA" id="ARBA00022679"/>
    </source>
</evidence>
<dbReference type="InterPro" id="IPR006171">
    <property type="entry name" value="TOPRIM_dom"/>
</dbReference>
<comment type="domain">
    <text evidence="12">Contains an N-terminal zinc-binding domain, a central core domain that contains the primase activity, and a C-terminal DnaB-binding domain.</text>
</comment>
<evidence type="ECO:0000259" key="14">
    <source>
        <dbReference type="PROSITE" id="PS50880"/>
    </source>
</evidence>
<comment type="cofactor">
    <cofactor evidence="12 13">
        <name>Zn(2+)</name>
        <dbReference type="ChEBI" id="CHEBI:29105"/>
    </cofactor>
    <text evidence="12 13">Binds 1 zinc ion per monomer.</text>
</comment>